<gene>
    <name evidence="15" type="primary">LOC106465135</name>
</gene>
<dbReference type="SUPFAM" id="SSF142921">
    <property type="entry name" value="WGR domain-like"/>
    <property type="match status" value="1"/>
</dbReference>
<feature type="domain" description="WWE" evidence="10">
    <location>
        <begin position="19"/>
        <end position="97"/>
    </location>
</feature>
<dbReference type="Pfam" id="PF02825">
    <property type="entry name" value="WWE"/>
    <property type="match status" value="2"/>
</dbReference>
<dbReference type="CDD" id="cd08003">
    <property type="entry name" value="WGR_PARP2_like"/>
    <property type="match status" value="1"/>
</dbReference>
<evidence type="ECO:0000256" key="5">
    <source>
        <dbReference type="ARBA" id="ARBA00023027"/>
    </source>
</evidence>
<dbReference type="PANTHER" id="PTHR10459:SF60">
    <property type="entry name" value="POLY [ADP-RIBOSE] POLYMERASE 2"/>
    <property type="match status" value="1"/>
</dbReference>
<evidence type="ECO:0000256" key="7">
    <source>
        <dbReference type="ARBA" id="ARBA00033987"/>
    </source>
</evidence>
<keyword evidence="6" id="KW-0539">Nucleus</keyword>
<organism evidence="14 15">
    <name type="scientific">Limulus polyphemus</name>
    <name type="common">Atlantic horseshoe crab</name>
    <dbReference type="NCBI Taxonomy" id="6850"/>
    <lineage>
        <taxon>Eukaryota</taxon>
        <taxon>Metazoa</taxon>
        <taxon>Ecdysozoa</taxon>
        <taxon>Arthropoda</taxon>
        <taxon>Chelicerata</taxon>
        <taxon>Merostomata</taxon>
        <taxon>Xiphosura</taxon>
        <taxon>Limulidae</taxon>
        <taxon>Limulus</taxon>
    </lineage>
</organism>
<accession>A0ABM1SYG7</accession>
<dbReference type="InterPro" id="IPR004170">
    <property type="entry name" value="WWE_dom"/>
</dbReference>
<dbReference type="PROSITE" id="PS51059">
    <property type="entry name" value="PARP_CATALYTIC"/>
    <property type="match status" value="1"/>
</dbReference>
<dbReference type="SUPFAM" id="SSF117839">
    <property type="entry name" value="WWE domain"/>
    <property type="match status" value="2"/>
</dbReference>
<dbReference type="PROSITE" id="PS51977">
    <property type="entry name" value="WGR"/>
    <property type="match status" value="1"/>
</dbReference>
<evidence type="ECO:0000313" key="15">
    <source>
        <dbReference type="RefSeq" id="XP_022248673.1"/>
    </source>
</evidence>
<evidence type="ECO:0000313" key="14">
    <source>
        <dbReference type="Proteomes" id="UP000694941"/>
    </source>
</evidence>
<dbReference type="InterPro" id="IPR004102">
    <property type="entry name" value="Poly(ADP-ribose)pol_reg_dom"/>
</dbReference>
<evidence type="ECO:0000259" key="10">
    <source>
        <dbReference type="PROSITE" id="PS50918"/>
    </source>
</evidence>
<evidence type="ECO:0000259" key="11">
    <source>
        <dbReference type="PROSITE" id="PS51059"/>
    </source>
</evidence>
<evidence type="ECO:0000256" key="1">
    <source>
        <dbReference type="ARBA" id="ARBA00004123"/>
    </source>
</evidence>
<dbReference type="InterPro" id="IPR036616">
    <property type="entry name" value="Poly(ADP-ribose)pol_reg_dom_sf"/>
</dbReference>
<dbReference type="Gene3D" id="1.20.142.10">
    <property type="entry name" value="Poly(ADP-ribose) polymerase, regulatory domain"/>
    <property type="match status" value="1"/>
</dbReference>
<reference evidence="15" key="1">
    <citation type="submission" date="2025-08" db="UniProtKB">
        <authorList>
            <consortium name="RefSeq"/>
        </authorList>
    </citation>
    <scope>IDENTIFICATION</scope>
    <source>
        <tissue evidence="15">Muscle</tissue>
    </source>
</reference>
<evidence type="ECO:0000256" key="3">
    <source>
        <dbReference type="ARBA" id="ARBA00022679"/>
    </source>
</evidence>
<dbReference type="SMART" id="SM00773">
    <property type="entry name" value="WGR"/>
    <property type="match status" value="1"/>
</dbReference>
<evidence type="ECO:0000256" key="8">
    <source>
        <dbReference type="RuleBase" id="RU362114"/>
    </source>
</evidence>
<dbReference type="InterPro" id="IPR012317">
    <property type="entry name" value="Poly(ADP-ribose)pol_cat_dom"/>
</dbReference>
<feature type="domain" description="PARP catalytic" evidence="11">
    <location>
        <begin position="498"/>
        <end position="722"/>
    </location>
</feature>
<dbReference type="Gene3D" id="3.30.720.50">
    <property type="match status" value="2"/>
</dbReference>
<dbReference type="GeneID" id="106465135"/>
<dbReference type="PROSITE" id="PS51060">
    <property type="entry name" value="PARP_ALPHA_HD"/>
    <property type="match status" value="1"/>
</dbReference>
<keyword evidence="3 8" id="KW-0808">Transferase</keyword>
<dbReference type="InterPro" id="IPR037197">
    <property type="entry name" value="WWE_dom_sf"/>
</dbReference>
<dbReference type="Gene3D" id="2.20.140.10">
    <property type="entry name" value="WGR domain"/>
    <property type="match status" value="1"/>
</dbReference>
<feature type="compositionally biased region" description="Basic and acidic residues" evidence="9">
    <location>
        <begin position="11"/>
        <end position="23"/>
    </location>
</feature>
<dbReference type="RefSeq" id="XP_022248673.1">
    <property type="nucleotide sequence ID" value="XM_022392965.1"/>
</dbReference>
<dbReference type="PANTHER" id="PTHR10459">
    <property type="entry name" value="DNA LIGASE"/>
    <property type="match status" value="1"/>
</dbReference>
<dbReference type="Pfam" id="PF02877">
    <property type="entry name" value="PARP_reg"/>
    <property type="match status" value="1"/>
</dbReference>
<dbReference type="InterPro" id="IPR018123">
    <property type="entry name" value="WWE-dom_subgr"/>
</dbReference>
<feature type="region of interest" description="Disordered" evidence="9">
    <location>
        <begin position="188"/>
        <end position="220"/>
    </location>
</feature>
<evidence type="ECO:0000256" key="6">
    <source>
        <dbReference type="ARBA" id="ARBA00023242"/>
    </source>
</evidence>
<keyword evidence="4" id="KW-0548">Nucleotidyltransferase</keyword>
<comment type="subcellular location">
    <subcellularLocation>
        <location evidence="1">Nucleus</location>
    </subcellularLocation>
</comment>
<dbReference type="SUPFAM" id="SSF47587">
    <property type="entry name" value="Domain of poly(ADP-ribose) polymerase"/>
    <property type="match status" value="1"/>
</dbReference>
<protein>
    <recommendedName>
        <fullName evidence="8">Poly [ADP-ribose] polymerase</fullName>
        <shortName evidence="8">PARP</shortName>
        <ecNumber evidence="8">2.4.2.-</ecNumber>
    </recommendedName>
</protein>
<proteinExistence type="predicted"/>
<evidence type="ECO:0000259" key="12">
    <source>
        <dbReference type="PROSITE" id="PS51060"/>
    </source>
</evidence>
<feature type="region of interest" description="Disordered" evidence="9">
    <location>
        <begin position="1"/>
        <end position="24"/>
    </location>
</feature>
<keyword evidence="2 8" id="KW-0328">Glycosyltransferase</keyword>
<feature type="domain" description="WGR" evidence="13">
    <location>
        <begin position="246"/>
        <end position="343"/>
    </location>
</feature>
<dbReference type="Pfam" id="PF05406">
    <property type="entry name" value="WGR"/>
    <property type="match status" value="1"/>
</dbReference>
<dbReference type="InterPro" id="IPR036930">
    <property type="entry name" value="WGR_dom_sf"/>
</dbReference>
<comment type="catalytic activity">
    <reaction evidence="7">
        <text>NAD(+) + (ADP-D-ribosyl)n-acceptor = nicotinamide + (ADP-D-ribosyl)n+1-acceptor + H(+).</text>
        <dbReference type="EC" id="2.4.2.30"/>
    </reaction>
</comment>
<feature type="compositionally biased region" description="Basic and acidic residues" evidence="9">
    <location>
        <begin position="191"/>
        <end position="220"/>
    </location>
</feature>
<evidence type="ECO:0000256" key="9">
    <source>
        <dbReference type="SAM" id="MobiDB-lite"/>
    </source>
</evidence>
<evidence type="ECO:0000259" key="13">
    <source>
        <dbReference type="PROSITE" id="PS51977"/>
    </source>
</evidence>
<dbReference type="Pfam" id="PF00644">
    <property type="entry name" value="PARP"/>
    <property type="match status" value="1"/>
</dbReference>
<dbReference type="PROSITE" id="PS50918">
    <property type="entry name" value="WWE"/>
    <property type="match status" value="1"/>
</dbReference>
<dbReference type="InterPro" id="IPR008893">
    <property type="entry name" value="WGR_domain"/>
</dbReference>
<keyword evidence="5 8" id="KW-0520">NAD</keyword>
<evidence type="ECO:0000256" key="4">
    <source>
        <dbReference type="ARBA" id="ARBA00022695"/>
    </source>
</evidence>
<dbReference type="SMART" id="SM00678">
    <property type="entry name" value="WWE"/>
    <property type="match status" value="1"/>
</dbReference>
<name>A0ABM1SYG7_LIMPO</name>
<dbReference type="Gene3D" id="3.90.228.10">
    <property type="match status" value="1"/>
</dbReference>
<dbReference type="EC" id="2.4.2.-" evidence="8"/>
<dbReference type="CDD" id="cd01437">
    <property type="entry name" value="parp_like"/>
    <property type="match status" value="1"/>
</dbReference>
<evidence type="ECO:0000256" key="2">
    <source>
        <dbReference type="ARBA" id="ARBA00022676"/>
    </source>
</evidence>
<dbReference type="SUPFAM" id="SSF56399">
    <property type="entry name" value="ADP-ribosylation"/>
    <property type="match status" value="1"/>
</dbReference>
<feature type="domain" description="PARP alpha-helical" evidence="12">
    <location>
        <begin position="373"/>
        <end position="490"/>
    </location>
</feature>
<keyword evidence="14" id="KW-1185">Reference proteome</keyword>
<dbReference type="Proteomes" id="UP000694941">
    <property type="component" value="Unplaced"/>
</dbReference>
<dbReference type="InterPro" id="IPR050800">
    <property type="entry name" value="ARTD/PARP"/>
</dbReference>
<sequence length="722" mass="82177">MPKRNANGLKEPAEKVKKKENGAGDKSAVLSLRWEWEADNGNWTFYSDDHRKEINKAVASGKKMVLVNNGNNIQFVINFDNMVQRNKKTGWERKVRCYLPDALGGGGSLWLWVDEDNDHISYGPKQVLMFEESLKKGESVVSFTLGKRKYTVDLKALTESDSSKRKRTVLRVKYAPLLTLSNQINGSVIDEPSKSPNKTDKNQASDTKGKRVKPKQTEATDNEDIKTIVIKGKAPVDSECTYKEGKIHVYCEGNDIYDALLNQTNLQNNNNKYYIIQLLEDDDSPSYSVWFRWGRVGKKGQHNLVTCGSNLEKAKATFKQKFEDKTKNLWESRENFEKVHGKYDLLKVDYSADSKQDEKDKLVKPEKPLKTCTSKLDIRLQQLIELICNIQAMEDAVMEMKYDAKKAPLGKLTSDQIKAGYSALKEIEKCINKNEVGSKLVKACNDFYTRIPHDFGMKRPPLIQTQGEIRVKLQLLETLGDIQVAIKMLQEEIEDDEHPLDRHYHSLQCDLEPLNPESDDYKVVETYLQNTHAKTHNMYKLEIDSVFKCQKEGEEKKFQDVGNKILLWHGSRITNWAGILKLGLRVAPPEAPVTGYMFGKGVYFADMSSKSANYCYATRTKNEGLLLLCEVALGTCNKLVAADNSADKLPPGTHSVMGQGRVIPDPQEDLFLSDGTRVPLGKSIQKNIENPQGYTLNYNEYVVYNVNQIKMRYLVRIKFNFK</sequence>